<reference evidence="1 2" key="1">
    <citation type="submission" date="2018-03" db="EMBL/GenBank/DDBJ databases">
        <title>Genomic Encyclopedia of Archaeal and Bacterial Type Strains, Phase II (KMG-II): from individual species to whole genera.</title>
        <authorList>
            <person name="Goeker M."/>
        </authorList>
    </citation>
    <scope>NUCLEOTIDE SEQUENCE [LARGE SCALE GENOMIC DNA]</scope>
    <source>
        <strain evidence="1 2">DSM 25027</strain>
    </source>
</reference>
<comment type="caution">
    <text evidence="1">The sequence shown here is derived from an EMBL/GenBank/DDBJ whole genome shotgun (WGS) entry which is preliminary data.</text>
</comment>
<keyword evidence="2" id="KW-1185">Reference proteome</keyword>
<dbReference type="AlphaFoldDB" id="A0A2T0MGG7"/>
<dbReference type="Proteomes" id="UP000237640">
    <property type="component" value="Unassembled WGS sequence"/>
</dbReference>
<accession>A0A2T0MGG7</accession>
<dbReference type="RefSeq" id="WP_106143624.1">
    <property type="nucleotide sequence ID" value="NZ_PVYX01000001.1"/>
</dbReference>
<protein>
    <submittedName>
        <fullName evidence="1">Uncharacterized protein</fullName>
    </submittedName>
</protein>
<organism evidence="1 2">
    <name type="scientific">Flagellimonas meridianipacifica</name>
    <dbReference type="NCBI Taxonomy" id="1080225"/>
    <lineage>
        <taxon>Bacteria</taxon>
        <taxon>Pseudomonadati</taxon>
        <taxon>Bacteroidota</taxon>
        <taxon>Flavobacteriia</taxon>
        <taxon>Flavobacteriales</taxon>
        <taxon>Flavobacteriaceae</taxon>
        <taxon>Flagellimonas</taxon>
    </lineage>
</organism>
<sequence>MTENEINGIIQNFYPSYGLAKKDLKNQVLNVNTALKKAEFFNAKEFQKNWDYTRLALFKTEILGYSNARDIGLVMAIFSRETGPLNYRYYKSFKKNQLDKKYVTSGADVHKDGIAGFDFMLSGGQKRFHTTSFKKANITWEKVDASEFRNGKTVQRPARIKVKDFLFSGFSMIAFSNKRLKEEIDDFESLSKEAKRVWAALFFAGSGYARHMKKVIAKHCDTKGIKKDYNLIIDSSMKSTSNWKNVNSRLTNARRMGLKSEIFDQILEMEFLDIDMESLFNKVKDSFKNLW</sequence>
<proteinExistence type="predicted"/>
<dbReference type="EMBL" id="PVYX01000001">
    <property type="protein sequence ID" value="PRX56673.1"/>
    <property type="molecule type" value="Genomic_DNA"/>
</dbReference>
<evidence type="ECO:0000313" key="2">
    <source>
        <dbReference type="Proteomes" id="UP000237640"/>
    </source>
</evidence>
<gene>
    <name evidence="1" type="ORF">CLV81_0670</name>
</gene>
<evidence type="ECO:0000313" key="1">
    <source>
        <dbReference type="EMBL" id="PRX56673.1"/>
    </source>
</evidence>
<name>A0A2T0MGG7_9FLAO</name>